<reference evidence="1" key="1">
    <citation type="submission" date="2021-06" db="EMBL/GenBank/DDBJ databases">
        <authorList>
            <person name="Kallberg Y."/>
            <person name="Tangrot J."/>
            <person name="Rosling A."/>
        </authorList>
    </citation>
    <scope>NUCLEOTIDE SEQUENCE</scope>
    <source>
        <strain evidence="1">CL356</strain>
    </source>
</reference>
<evidence type="ECO:0000313" key="1">
    <source>
        <dbReference type="EMBL" id="CAG8552410.1"/>
    </source>
</evidence>
<proteinExistence type="predicted"/>
<keyword evidence="2" id="KW-1185">Reference proteome</keyword>
<gene>
    <name evidence="1" type="ORF">ACOLOM_LOCUS4907</name>
</gene>
<dbReference type="Proteomes" id="UP000789525">
    <property type="component" value="Unassembled WGS sequence"/>
</dbReference>
<accession>A0ACA9LXC6</accession>
<protein>
    <submittedName>
        <fullName evidence="1">12948_t:CDS:1</fullName>
    </submittedName>
</protein>
<dbReference type="EMBL" id="CAJVPT010008481">
    <property type="protein sequence ID" value="CAG8552410.1"/>
    <property type="molecule type" value="Genomic_DNA"/>
</dbReference>
<evidence type="ECO:0000313" key="2">
    <source>
        <dbReference type="Proteomes" id="UP000789525"/>
    </source>
</evidence>
<comment type="caution">
    <text evidence="1">The sequence shown here is derived from an EMBL/GenBank/DDBJ whole genome shotgun (WGS) entry which is preliminary data.</text>
</comment>
<name>A0ACA9LXC6_9GLOM</name>
<organism evidence="1 2">
    <name type="scientific">Acaulospora colombiana</name>
    <dbReference type="NCBI Taxonomy" id="27376"/>
    <lineage>
        <taxon>Eukaryota</taxon>
        <taxon>Fungi</taxon>
        <taxon>Fungi incertae sedis</taxon>
        <taxon>Mucoromycota</taxon>
        <taxon>Glomeromycotina</taxon>
        <taxon>Glomeromycetes</taxon>
        <taxon>Diversisporales</taxon>
        <taxon>Acaulosporaceae</taxon>
        <taxon>Acaulospora</taxon>
    </lineage>
</organism>
<sequence>MKEKVESKEAQRPSSGSDDHEFKRRQHALDSDYDMDDDPVFQLFPDQEEVDLYAFLGVKSDDSVDNIKKTYRKLALLYHPDKHSASSETVKQDASTKFQQVGYAYAVLSDEKRRKRYDETGRTDEENGLGFGPGEGDEGGWEAYFEAMFEEVTRKRLDELKKEYQGSQEELDDIRDAYIEGEGSIEHIMAHIPHSTYDDEPRIIKLVKKLIKSKVITSLPQWEADLKDEKAKQARKKQGEQEAAEAEETAKELGVWDEFYGSGAKGKRGSEKKSKGDDTSNLQALIQKRAANRSTGSFLDNLAAKYGVLDEDPMEVDSGRATKSKGGKGRKKRSRESDEEEEIPSKKNRKTPELDDAVFERIQQRLNEQKAKNVAGRSKRK</sequence>